<reference evidence="1 2" key="1">
    <citation type="submission" date="2018-06" db="EMBL/GenBank/DDBJ databases">
        <title>Genomic Encyclopedia of Type Strains, Phase IV (KMG-IV): sequencing the most valuable type-strain genomes for metagenomic binning, comparative biology and taxonomic classification.</title>
        <authorList>
            <person name="Goeker M."/>
        </authorList>
    </citation>
    <scope>NUCLEOTIDE SEQUENCE [LARGE SCALE GENOMIC DNA]</scope>
    <source>
        <strain evidence="1 2">DSM 25619</strain>
    </source>
</reference>
<dbReference type="EMBL" id="QNRH01000006">
    <property type="protein sequence ID" value="RBO92923.1"/>
    <property type="molecule type" value="Genomic_DNA"/>
</dbReference>
<dbReference type="Proteomes" id="UP000252893">
    <property type="component" value="Unassembled WGS sequence"/>
</dbReference>
<evidence type="ECO:0000313" key="1">
    <source>
        <dbReference type="EMBL" id="RBO92923.1"/>
    </source>
</evidence>
<gene>
    <name evidence="1" type="ORF">DFR47_1061</name>
</gene>
<feature type="non-terminal residue" evidence="1">
    <location>
        <position position="1"/>
    </location>
</feature>
<keyword evidence="2" id="KW-1185">Reference proteome</keyword>
<dbReference type="AlphaFoldDB" id="A0A366DS62"/>
<name>A0A366DS62_9HYPH</name>
<protein>
    <submittedName>
        <fullName evidence="1">Uncharacterized protein</fullName>
    </submittedName>
</protein>
<organism evidence="1 2">
    <name type="scientific">Pseudochrobactrum asaccharolyticum</name>
    <dbReference type="NCBI Taxonomy" id="354351"/>
    <lineage>
        <taxon>Bacteria</taxon>
        <taxon>Pseudomonadati</taxon>
        <taxon>Pseudomonadota</taxon>
        <taxon>Alphaproteobacteria</taxon>
        <taxon>Hyphomicrobiales</taxon>
        <taxon>Brucellaceae</taxon>
        <taxon>Pseudochrobactrum</taxon>
    </lineage>
</organism>
<comment type="caution">
    <text evidence="1">The sequence shown here is derived from an EMBL/GenBank/DDBJ whole genome shotgun (WGS) entry which is preliminary data.</text>
</comment>
<sequence length="51" mass="5877">FSVCHGYDCYYRTKVALSAKDELHIQNLLKKTNRSADDVRKALCAVIELFE</sequence>
<accession>A0A366DS62</accession>
<proteinExistence type="predicted"/>
<evidence type="ECO:0000313" key="2">
    <source>
        <dbReference type="Proteomes" id="UP000252893"/>
    </source>
</evidence>